<accession>A0A498S1G7</accession>
<sequence>MKFITKREIEFSIDAKYRNQINEHCGDGDSYYFPALNECYRIYRTPYSNLNANYVGERNELAYGTSQYDYMYNCWELYRGKLLDIRDAVVEEKMQLVKQIALRFYSITGQRDAIRVGFMINKNYEIMSQNGTFYDILDGVYVKMHPTEPCDNICCIVIKLAETDETLD</sequence>
<dbReference type="EMBL" id="UPTC01000002">
    <property type="protein sequence ID" value="VBB25217.1"/>
    <property type="molecule type" value="Genomic_DNA"/>
</dbReference>
<dbReference type="Proteomes" id="UP000276991">
    <property type="component" value="Unassembled WGS sequence"/>
</dbReference>
<proteinExistence type="predicted"/>
<evidence type="ECO:0000313" key="2">
    <source>
        <dbReference type="Proteomes" id="UP000276991"/>
    </source>
</evidence>
<keyword evidence="2" id="KW-1185">Reference proteome</keyword>
<gene>
    <name evidence="1" type="ORF">NAV_LOCUS47</name>
</gene>
<organism evidence="1 2">
    <name type="scientific">Acanthocheilonema viteae</name>
    <name type="common">Filarial nematode worm</name>
    <name type="synonym">Dipetalonema viteae</name>
    <dbReference type="NCBI Taxonomy" id="6277"/>
    <lineage>
        <taxon>Eukaryota</taxon>
        <taxon>Metazoa</taxon>
        <taxon>Ecdysozoa</taxon>
        <taxon>Nematoda</taxon>
        <taxon>Chromadorea</taxon>
        <taxon>Rhabditida</taxon>
        <taxon>Spirurina</taxon>
        <taxon>Spiruromorpha</taxon>
        <taxon>Filarioidea</taxon>
        <taxon>Onchocercidae</taxon>
        <taxon>Acanthocheilonema</taxon>
    </lineage>
</organism>
<reference evidence="1 2" key="1">
    <citation type="submission" date="2018-08" db="EMBL/GenBank/DDBJ databases">
        <authorList>
            <person name="Laetsch R D."/>
            <person name="Stevens L."/>
            <person name="Kumar S."/>
            <person name="Blaxter L. M."/>
        </authorList>
    </citation>
    <scope>NUCLEOTIDE SEQUENCE [LARGE SCALE GENOMIC DNA]</scope>
</reference>
<protein>
    <submittedName>
        <fullName evidence="1">Uncharacterized protein</fullName>
    </submittedName>
</protein>
<evidence type="ECO:0000313" key="1">
    <source>
        <dbReference type="EMBL" id="VBB25217.1"/>
    </source>
</evidence>
<name>A0A498S1G7_ACAVI</name>
<dbReference type="OrthoDB" id="5822610at2759"/>
<dbReference type="AlphaFoldDB" id="A0A498S1G7"/>